<reference evidence="2" key="1">
    <citation type="submission" date="2020-05" db="EMBL/GenBank/DDBJ databases">
        <authorList>
            <person name="Chiriac C."/>
            <person name="Salcher M."/>
            <person name="Ghai R."/>
            <person name="Kavagutti S V."/>
        </authorList>
    </citation>
    <scope>NUCLEOTIDE SEQUENCE</scope>
</reference>
<evidence type="ECO:0000313" key="2">
    <source>
        <dbReference type="EMBL" id="CAB4340862.1"/>
    </source>
</evidence>
<organism evidence="2">
    <name type="scientific">freshwater metagenome</name>
    <dbReference type="NCBI Taxonomy" id="449393"/>
    <lineage>
        <taxon>unclassified sequences</taxon>
        <taxon>metagenomes</taxon>
        <taxon>ecological metagenomes</taxon>
    </lineage>
</organism>
<evidence type="ECO:0000256" key="1">
    <source>
        <dbReference type="SAM" id="Phobius"/>
    </source>
</evidence>
<dbReference type="EMBL" id="CAEZYM010000004">
    <property type="protein sequence ID" value="CAB4722000.1"/>
    <property type="molecule type" value="Genomic_DNA"/>
</dbReference>
<protein>
    <submittedName>
        <fullName evidence="2">Unannotated protein</fullName>
    </submittedName>
</protein>
<evidence type="ECO:0000313" key="10">
    <source>
        <dbReference type="EMBL" id="CAB5070225.1"/>
    </source>
</evidence>
<dbReference type="EMBL" id="CAEZXO010000001">
    <property type="protein sequence ID" value="CAB4684342.1"/>
    <property type="molecule type" value="Genomic_DNA"/>
</dbReference>
<dbReference type="EMBL" id="CAFBNH010000003">
    <property type="protein sequence ID" value="CAB4941946.1"/>
    <property type="molecule type" value="Genomic_DNA"/>
</dbReference>
<keyword evidence="1" id="KW-0472">Membrane</keyword>
<dbReference type="AlphaFoldDB" id="A0A6J5ZI25"/>
<evidence type="ECO:0000313" key="3">
    <source>
        <dbReference type="EMBL" id="CAB4684342.1"/>
    </source>
</evidence>
<proteinExistence type="predicted"/>
<evidence type="ECO:0000313" key="5">
    <source>
        <dbReference type="EMBL" id="CAB4769613.1"/>
    </source>
</evidence>
<sequence>MRNPRDDRDLEAEKAPFRLTRPMIAGIIASIYFVVSTILAQSISIGGGNKIEFGQGLYTVVACDSYIGIQLTPTSATYSGTRADGVTAYSGQSRVKNIQFYGLDTIACAGKSLMIKLLPSGSVTPLNLFTDADSLAVSRALVSVNVSTSTPRSTALTIVNGIGLNIGRYDAYEYLTFTPTTGVYTLIFTYPLALMADVTAVTLESTTTA</sequence>
<gene>
    <name evidence="3" type="ORF">UFOPK2510_00174</name>
    <name evidence="4" type="ORF">UFOPK2718_00562</name>
    <name evidence="5" type="ORF">UFOPK2936_00102</name>
    <name evidence="6" type="ORF">UFOPK3174_00111</name>
    <name evidence="7" type="ORF">UFOPK3328_00559</name>
    <name evidence="8" type="ORF">UFOPK3779_00594</name>
    <name evidence="9" type="ORF">UFOPK3913_01494</name>
    <name evidence="2" type="ORF">UFOPK4107_00993</name>
    <name evidence="10" type="ORF">UFOPK4403_00327</name>
</gene>
<feature type="transmembrane region" description="Helical" evidence="1">
    <location>
        <begin position="21"/>
        <end position="40"/>
    </location>
</feature>
<name>A0A6J5ZI25_9ZZZZ</name>
<evidence type="ECO:0000313" key="8">
    <source>
        <dbReference type="EMBL" id="CAB4941946.1"/>
    </source>
</evidence>
<evidence type="ECO:0000313" key="6">
    <source>
        <dbReference type="EMBL" id="CAB4819265.1"/>
    </source>
</evidence>
<dbReference type="EMBL" id="CAFBOC010000024">
    <property type="protein sequence ID" value="CAB4986286.1"/>
    <property type="molecule type" value="Genomic_DNA"/>
</dbReference>
<keyword evidence="1" id="KW-0812">Transmembrane</keyword>
<dbReference type="EMBL" id="CAESAE010000005">
    <property type="protein sequence ID" value="CAB4340862.1"/>
    <property type="molecule type" value="Genomic_DNA"/>
</dbReference>
<accession>A0A6J5ZI25</accession>
<evidence type="ECO:0000313" key="4">
    <source>
        <dbReference type="EMBL" id="CAB4722000.1"/>
    </source>
</evidence>
<evidence type="ECO:0000313" key="9">
    <source>
        <dbReference type="EMBL" id="CAB4986286.1"/>
    </source>
</evidence>
<evidence type="ECO:0000313" key="7">
    <source>
        <dbReference type="EMBL" id="CAB4862393.1"/>
    </source>
</evidence>
<dbReference type="EMBL" id="CAEZZW010000001">
    <property type="protein sequence ID" value="CAB4769613.1"/>
    <property type="molecule type" value="Genomic_DNA"/>
</dbReference>
<dbReference type="EMBL" id="CAFABH010000001">
    <property type="protein sequence ID" value="CAB4819265.1"/>
    <property type="molecule type" value="Genomic_DNA"/>
</dbReference>
<dbReference type="EMBL" id="CAFBLD010000003">
    <property type="protein sequence ID" value="CAB4862393.1"/>
    <property type="molecule type" value="Genomic_DNA"/>
</dbReference>
<keyword evidence="1" id="KW-1133">Transmembrane helix</keyword>
<dbReference type="EMBL" id="CAFBQX010000001">
    <property type="protein sequence ID" value="CAB5070225.1"/>
    <property type="molecule type" value="Genomic_DNA"/>
</dbReference>